<proteinExistence type="predicted"/>
<dbReference type="RefSeq" id="WP_193928195.1">
    <property type="nucleotide sequence ID" value="NZ_JADEYC010000015.1"/>
</dbReference>
<comment type="caution">
    <text evidence="1">The sequence shown here is derived from an EMBL/GenBank/DDBJ whole genome shotgun (WGS) entry which is preliminary data.</text>
</comment>
<dbReference type="EMBL" id="JADEYC010000015">
    <property type="protein sequence ID" value="MBE9374753.1"/>
    <property type="molecule type" value="Genomic_DNA"/>
</dbReference>
<dbReference type="Proteomes" id="UP000598360">
    <property type="component" value="Unassembled WGS sequence"/>
</dbReference>
<reference evidence="1" key="1">
    <citation type="submission" date="2020-10" db="EMBL/GenBank/DDBJ databases">
        <title>Diversity and distribution of actinomycetes associated with coral in the coast of Hainan.</title>
        <authorList>
            <person name="Li F."/>
        </authorList>
    </citation>
    <scope>NUCLEOTIDE SEQUENCE</scope>
    <source>
        <strain evidence="1">HNM0983</strain>
    </source>
</reference>
<name>A0A929G1J6_9PSEU</name>
<evidence type="ECO:0000313" key="1">
    <source>
        <dbReference type="EMBL" id="MBE9374753.1"/>
    </source>
</evidence>
<protein>
    <submittedName>
        <fullName evidence="1">Uncharacterized protein</fullName>
    </submittedName>
</protein>
<gene>
    <name evidence="1" type="ORF">IQ251_09875</name>
</gene>
<organism evidence="1 2">
    <name type="scientific">Saccharopolyspora montiporae</name>
    <dbReference type="NCBI Taxonomy" id="2781240"/>
    <lineage>
        <taxon>Bacteria</taxon>
        <taxon>Bacillati</taxon>
        <taxon>Actinomycetota</taxon>
        <taxon>Actinomycetes</taxon>
        <taxon>Pseudonocardiales</taxon>
        <taxon>Pseudonocardiaceae</taxon>
        <taxon>Saccharopolyspora</taxon>
    </lineage>
</organism>
<accession>A0A929G1J6</accession>
<evidence type="ECO:0000313" key="2">
    <source>
        <dbReference type="Proteomes" id="UP000598360"/>
    </source>
</evidence>
<sequence length="61" mass="6642">MTGHLRWVVFDYGEVISLPTTALEEMAAMLGAGRDAFADAYYAVRRRRGGPVGRGGGQRAR</sequence>
<keyword evidence="2" id="KW-1185">Reference proteome</keyword>
<dbReference type="AlphaFoldDB" id="A0A929G1J6"/>